<evidence type="ECO:0000256" key="4">
    <source>
        <dbReference type="ARBA" id="ARBA00022989"/>
    </source>
</evidence>
<dbReference type="Pfam" id="PF12796">
    <property type="entry name" value="Ank_2"/>
    <property type="match status" value="1"/>
</dbReference>
<dbReference type="Gene3D" id="1.25.40.20">
    <property type="entry name" value="Ankyrin repeat-containing domain"/>
    <property type="match status" value="2"/>
</dbReference>
<evidence type="ECO:0000259" key="10">
    <source>
        <dbReference type="Pfam" id="PF01529"/>
    </source>
</evidence>
<name>A0A0N1P9Z8_LEPSE</name>
<dbReference type="SMART" id="SM00248">
    <property type="entry name" value="ANK"/>
    <property type="match status" value="3"/>
</dbReference>
<dbReference type="InterPro" id="IPR050663">
    <property type="entry name" value="Ankyrin-SOCS_Box"/>
</dbReference>
<dbReference type="PROSITE" id="PS50297">
    <property type="entry name" value="ANK_REP_REGION"/>
    <property type="match status" value="2"/>
</dbReference>
<dbReference type="AlphaFoldDB" id="A0A0N1P9Z8"/>
<evidence type="ECO:0000256" key="2">
    <source>
        <dbReference type="ARBA" id="ARBA00022692"/>
    </source>
</evidence>
<evidence type="ECO:0000256" key="8">
    <source>
        <dbReference type="SAM" id="MobiDB-lite"/>
    </source>
</evidence>
<feature type="transmembrane region" description="Helical" evidence="9">
    <location>
        <begin position="693"/>
        <end position="712"/>
    </location>
</feature>
<dbReference type="PROSITE" id="PS50088">
    <property type="entry name" value="ANK_REPEAT"/>
    <property type="match status" value="2"/>
</dbReference>
<protein>
    <submittedName>
        <fullName evidence="11">Putative huntingtin interacting protein (HIP)</fullName>
    </submittedName>
</protein>
<keyword evidence="3" id="KW-0677">Repeat</keyword>
<dbReference type="EMBL" id="LJSK01000263">
    <property type="protein sequence ID" value="KPI84393.1"/>
    <property type="molecule type" value="Genomic_DNA"/>
</dbReference>
<dbReference type="PANTHER" id="PTHR24193">
    <property type="entry name" value="ANKYRIN REPEAT PROTEIN"/>
    <property type="match status" value="1"/>
</dbReference>
<organism evidence="11 12">
    <name type="scientific">Leptomonas seymouri</name>
    <dbReference type="NCBI Taxonomy" id="5684"/>
    <lineage>
        <taxon>Eukaryota</taxon>
        <taxon>Discoba</taxon>
        <taxon>Euglenozoa</taxon>
        <taxon>Kinetoplastea</taxon>
        <taxon>Metakinetoplastina</taxon>
        <taxon>Trypanosomatida</taxon>
        <taxon>Trypanosomatidae</taxon>
        <taxon>Leishmaniinae</taxon>
        <taxon>Leptomonas</taxon>
    </lineage>
</organism>
<keyword evidence="12" id="KW-1185">Reference proteome</keyword>
<dbReference type="GO" id="GO:0045944">
    <property type="term" value="P:positive regulation of transcription by RNA polymerase II"/>
    <property type="evidence" value="ECO:0007669"/>
    <property type="project" value="TreeGrafter"/>
</dbReference>
<feature type="transmembrane region" description="Helical" evidence="9">
    <location>
        <begin position="557"/>
        <end position="581"/>
    </location>
</feature>
<dbReference type="Pfam" id="PF00023">
    <property type="entry name" value="Ank"/>
    <property type="match status" value="1"/>
</dbReference>
<gene>
    <name evidence="11" type="ORF">ABL78_6554</name>
</gene>
<feature type="transmembrane region" description="Helical" evidence="9">
    <location>
        <begin position="593"/>
        <end position="614"/>
    </location>
</feature>
<evidence type="ECO:0000313" key="11">
    <source>
        <dbReference type="EMBL" id="KPI84393.1"/>
    </source>
</evidence>
<comment type="caution">
    <text evidence="11">The sequence shown here is derived from an EMBL/GenBank/DDBJ whole genome shotgun (WGS) entry which is preliminary data.</text>
</comment>
<evidence type="ECO:0000256" key="9">
    <source>
        <dbReference type="SAM" id="Phobius"/>
    </source>
</evidence>
<dbReference type="Pfam" id="PF01529">
    <property type="entry name" value="DHHC"/>
    <property type="match status" value="1"/>
</dbReference>
<dbReference type="Proteomes" id="UP000038009">
    <property type="component" value="Unassembled WGS sequence"/>
</dbReference>
<dbReference type="OMA" id="PLRAQYC"/>
<dbReference type="SUPFAM" id="SSF48403">
    <property type="entry name" value="Ankyrin repeat"/>
    <property type="match status" value="2"/>
</dbReference>
<evidence type="ECO:0000256" key="7">
    <source>
        <dbReference type="PROSITE-ProRule" id="PRU00023"/>
    </source>
</evidence>
<keyword evidence="5 7" id="KW-0040">ANK repeat</keyword>
<accession>A0A0N1P9Z8</accession>
<feature type="domain" description="Palmitoyltransferase DHHC" evidence="10">
    <location>
        <begin position="655"/>
        <end position="791"/>
    </location>
</feature>
<dbReference type="GO" id="GO:0000976">
    <property type="term" value="F:transcription cis-regulatory region binding"/>
    <property type="evidence" value="ECO:0007669"/>
    <property type="project" value="TreeGrafter"/>
</dbReference>
<feature type="repeat" description="ANK" evidence="7">
    <location>
        <begin position="181"/>
        <end position="213"/>
    </location>
</feature>
<evidence type="ECO:0000256" key="5">
    <source>
        <dbReference type="ARBA" id="ARBA00023043"/>
    </source>
</evidence>
<feature type="region of interest" description="Disordered" evidence="8">
    <location>
        <begin position="1009"/>
        <end position="1041"/>
    </location>
</feature>
<evidence type="ECO:0000256" key="1">
    <source>
        <dbReference type="ARBA" id="ARBA00004141"/>
    </source>
</evidence>
<feature type="repeat" description="ANK" evidence="7">
    <location>
        <begin position="375"/>
        <end position="407"/>
    </location>
</feature>
<dbReference type="GO" id="GO:0016409">
    <property type="term" value="F:palmitoyltransferase activity"/>
    <property type="evidence" value="ECO:0007669"/>
    <property type="project" value="InterPro"/>
</dbReference>
<keyword evidence="6 9" id="KW-0472">Membrane</keyword>
<keyword evidence="2 9" id="KW-0812">Transmembrane</keyword>
<dbReference type="VEuPathDB" id="TriTrypDB:Lsey_0263_0050"/>
<feature type="compositionally biased region" description="Low complexity" evidence="8">
    <location>
        <begin position="1022"/>
        <end position="1033"/>
    </location>
</feature>
<evidence type="ECO:0000313" key="12">
    <source>
        <dbReference type="Proteomes" id="UP000038009"/>
    </source>
</evidence>
<dbReference type="PROSITE" id="PS50216">
    <property type="entry name" value="DHHC"/>
    <property type="match status" value="1"/>
</dbReference>
<evidence type="ECO:0000256" key="3">
    <source>
        <dbReference type="ARBA" id="ARBA00022737"/>
    </source>
</evidence>
<dbReference type="PANTHER" id="PTHR24193:SF121">
    <property type="entry name" value="ADA2A-CONTAINING COMPLEX COMPONENT 3, ISOFORM D"/>
    <property type="match status" value="1"/>
</dbReference>
<feature type="region of interest" description="Disordered" evidence="8">
    <location>
        <begin position="868"/>
        <end position="891"/>
    </location>
</feature>
<comment type="subcellular location">
    <subcellularLocation>
        <location evidence="1">Membrane</location>
        <topology evidence="1">Multi-pass membrane protein</topology>
    </subcellularLocation>
</comment>
<feature type="region of interest" description="Disordered" evidence="8">
    <location>
        <begin position="955"/>
        <end position="990"/>
    </location>
</feature>
<dbReference type="GO" id="GO:0005634">
    <property type="term" value="C:nucleus"/>
    <property type="evidence" value="ECO:0007669"/>
    <property type="project" value="TreeGrafter"/>
</dbReference>
<reference evidence="11 12" key="1">
    <citation type="journal article" date="2015" name="PLoS Pathog.">
        <title>Leptomonas seymouri: Adaptations to the Dixenous Life Cycle Analyzed by Genome Sequencing, Transcriptome Profiling and Co-infection with Leishmania donovani.</title>
        <authorList>
            <person name="Kraeva N."/>
            <person name="Butenko A."/>
            <person name="Hlavacova J."/>
            <person name="Kostygov A."/>
            <person name="Myskova J."/>
            <person name="Grybchuk D."/>
            <person name="Lestinova T."/>
            <person name="Votypka J."/>
            <person name="Volf P."/>
            <person name="Opperdoes F."/>
            <person name="Flegontov P."/>
            <person name="Lukes J."/>
            <person name="Yurchenko V."/>
        </authorList>
    </citation>
    <scope>NUCLEOTIDE SEQUENCE [LARGE SCALE GENOMIC DNA]</scope>
    <source>
        <strain evidence="11 12">ATCC 30220</strain>
    </source>
</reference>
<dbReference type="OrthoDB" id="195446at2759"/>
<dbReference type="InterPro" id="IPR036770">
    <property type="entry name" value="Ankyrin_rpt-contain_sf"/>
</dbReference>
<dbReference type="InterPro" id="IPR002110">
    <property type="entry name" value="Ankyrin_rpt"/>
</dbReference>
<dbReference type="GO" id="GO:0016020">
    <property type="term" value="C:membrane"/>
    <property type="evidence" value="ECO:0007669"/>
    <property type="project" value="UniProtKB-SubCell"/>
</dbReference>
<sequence length="1069" mass="116279">MQVFREAIEKNGGPLPLAYYLEPDVSNSSDEGPLHDSSPMELLNTRVDRRSFFECLLHDKNFAILNTYLVSGVSVNAVRDEDGATALHIAAAATLGMLNDAFFTRASGGSGSAGAAATASSRLAANTNSNLAENSLDALELEEDARGRTTRVLDPPCPNQLVLNFLIDNGADVNAPMRNQMRQTPLMVAAAQQNTKFAKLLLAKGADIGMQDALGRTALTYAARYPLLLEVFRMWMGEESFFNGAVRERLLHTVCRTAGNQYAALYLIEEVHLDVNARDGSVADRSGAFAVTPGVQLSPCLSADPMPSYLRSPVIAASAVAATPAPSDKNTVVALPSGAASGGPIASMPGVANNASSTHPTSTTAVEIAVSFSHSGDTPLHCAVGVADVALVRTLLRKGADVHAENDSGLSPLRLAQLQSKVGHSTKQHWKDEVLLLLQPRSPAAIAARRRRLDQRHECSPQKVCALLTALNNATPGPSREKVLQEPTAEYIWQVCTPMDYVQFAATVTLPHIFYYLCCCVLRNFLLLLCPLPLLYGSYIGMQRRDGHRPRSRPLTGLGWCFGYIVMQGLCLPLFTTLYYYQYYSFRLEEHAAITWWLIPSAIITFVLMIYLILISSPGVVTSSEGQRKGIYASVRQAKGSYPKELLYGIDLHTMVKKPLRAQYCEQLQRVVLRFDQYCTYFSTAIGGGNQRVFFWVHVSLLALLSCFYHYAREYHRMMSRVVDVAKVGKGAGGKLGQSVFQRFANAPFSTAELRFGYMYTQIFLPIMLLLDLYALYHQLSLAARNLTAYDLEHAADESSVYCFSLGCKIYTLYDRGVCMNLREFFGWSSLTKLVYRVPQINPYLQNIVEDHQRWQLTNGNGCCGGDEGHHHGHSHGSGNGDHGNSGAVATNEESIGPAEYGDDESTRHQQVLGARQQEAFAAAQSSMSSLPPSVAAATTAEASVHPRRPAFAAADSKGPINKVAQPQQQHAAKGQEGGDDEGEAAGDGRAPANSILALQIFQQMVRSGSTDVGRGEDSTQSSAVAYGAAAGSNDGVDAETQREWDAAVLQARQMFDFYRQSLGAEGED</sequence>
<proteinExistence type="predicted"/>
<evidence type="ECO:0000256" key="6">
    <source>
        <dbReference type="ARBA" id="ARBA00023136"/>
    </source>
</evidence>
<feature type="transmembrane region" description="Helical" evidence="9">
    <location>
        <begin position="513"/>
        <end position="536"/>
    </location>
</feature>
<dbReference type="InterPro" id="IPR001594">
    <property type="entry name" value="Palmitoyltrfase_DHHC"/>
</dbReference>
<keyword evidence="4 9" id="KW-1133">Transmembrane helix</keyword>